<feature type="compositionally biased region" description="Basic and acidic residues" evidence="1">
    <location>
        <begin position="82"/>
        <end position="108"/>
    </location>
</feature>
<comment type="caution">
    <text evidence="2">The sequence shown here is derived from an EMBL/GenBank/DDBJ whole genome shotgun (WGS) entry which is preliminary data.</text>
</comment>
<feature type="region of interest" description="Disordered" evidence="1">
    <location>
        <begin position="417"/>
        <end position="490"/>
    </location>
</feature>
<organism evidence="2 3">
    <name type="scientific">Crotalaria pallida</name>
    <name type="common">Smooth rattlebox</name>
    <name type="synonym">Crotalaria striata</name>
    <dbReference type="NCBI Taxonomy" id="3830"/>
    <lineage>
        <taxon>Eukaryota</taxon>
        <taxon>Viridiplantae</taxon>
        <taxon>Streptophyta</taxon>
        <taxon>Embryophyta</taxon>
        <taxon>Tracheophyta</taxon>
        <taxon>Spermatophyta</taxon>
        <taxon>Magnoliopsida</taxon>
        <taxon>eudicotyledons</taxon>
        <taxon>Gunneridae</taxon>
        <taxon>Pentapetalae</taxon>
        <taxon>rosids</taxon>
        <taxon>fabids</taxon>
        <taxon>Fabales</taxon>
        <taxon>Fabaceae</taxon>
        <taxon>Papilionoideae</taxon>
        <taxon>50 kb inversion clade</taxon>
        <taxon>genistoids sensu lato</taxon>
        <taxon>core genistoids</taxon>
        <taxon>Crotalarieae</taxon>
        <taxon>Crotalaria</taxon>
    </lineage>
</organism>
<accession>A0AAN9FEC8</accession>
<keyword evidence="3" id="KW-1185">Reference proteome</keyword>
<sequence>MRESRGRQSVRGWHIPDRTRCWRGYDRQWRQNRDSRQSRERRQDRNPRQSWERRPTLKEVGKYREEEGWTHVTKRRKLIRNRIYETQESNRDEARKKKPEGKGPDHMTTHNTTQEHLSTVQGITNLENTSWLNRSLIVETKTPSSREDLLLRMVKHWPTMCIFRDLGSFKFIVTFSSYDDREEALEKEDKEAIANYIQRKFEIFVKEIEGRKESQWTKEQLRMKEDDQIISSRVSDTHSQKRNSILEPPTKNMKVEVFDEEENREHRDVEAKQKIHGEQNDNNGGQMALEGGQRVINNGGAPIEETLEAENFLNDLEENKEFIDDSLDSQKTAVGNIAYNLEEEIALIAQYEKKGSKRKAHYADDQAQFADMPDISSSQSDYDRAYLGEEAQCGPNHFVYATVQHPPNIDAVEAQCDEGQQDDKAENIPPQAPTRNKGKKKIAQKQKASATVRSTRKGKLYISSQKDVDTDKVLQYEDSSDDAQENKEDEARLTWEISKELNLKALNEDKIKDRIIMLRRSARKRGGSGKEGNH</sequence>
<name>A0AAN9FEC8_CROPI</name>
<gene>
    <name evidence="2" type="ORF">RIF29_16034</name>
</gene>
<evidence type="ECO:0000313" key="3">
    <source>
        <dbReference type="Proteomes" id="UP001372338"/>
    </source>
</evidence>
<protein>
    <submittedName>
        <fullName evidence="2">Uncharacterized protein</fullName>
    </submittedName>
</protein>
<evidence type="ECO:0000313" key="2">
    <source>
        <dbReference type="EMBL" id="KAK7274932.1"/>
    </source>
</evidence>
<feature type="region of interest" description="Disordered" evidence="1">
    <location>
        <begin position="80"/>
        <end position="117"/>
    </location>
</feature>
<dbReference type="EMBL" id="JAYWIO010000003">
    <property type="protein sequence ID" value="KAK7274932.1"/>
    <property type="molecule type" value="Genomic_DNA"/>
</dbReference>
<feature type="compositionally biased region" description="Basic and acidic residues" evidence="1">
    <location>
        <begin position="466"/>
        <end position="475"/>
    </location>
</feature>
<dbReference type="Proteomes" id="UP001372338">
    <property type="component" value="Unassembled WGS sequence"/>
</dbReference>
<evidence type="ECO:0000256" key="1">
    <source>
        <dbReference type="SAM" id="MobiDB-lite"/>
    </source>
</evidence>
<reference evidence="2 3" key="1">
    <citation type="submission" date="2024-01" db="EMBL/GenBank/DDBJ databases">
        <title>The genomes of 5 underutilized Papilionoideae crops provide insights into root nodulation and disease resistanc.</title>
        <authorList>
            <person name="Yuan L."/>
        </authorList>
    </citation>
    <scope>NUCLEOTIDE SEQUENCE [LARGE SCALE GENOMIC DNA]</scope>
    <source>
        <strain evidence="2">ZHUSHIDOU_FW_LH</strain>
        <tissue evidence="2">Leaf</tissue>
    </source>
</reference>
<dbReference type="AlphaFoldDB" id="A0AAN9FEC8"/>
<feature type="region of interest" description="Disordered" evidence="1">
    <location>
        <begin position="30"/>
        <end position="56"/>
    </location>
</feature>
<proteinExistence type="predicted"/>